<dbReference type="EMBL" id="CAACVS010000336">
    <property type="protein sequence ID" value="VEU41278.1"/>
    <property type="molecule type" value="Genomic_DNA"/>
</dbReference>
<proteinExistence type="predicted"/>
<protein>
    <recommendedName>
        <fullName evidence="1">DUF6824 domain-containing protein</fullName>
    </recommendedName>
</protein>
<feature type="domain" description="DUF6824" evidence="1">
    <location>
        <begin position="94"/>
        <end position="178"/>
    </location>
</feature>
<organism evidence="2 3">
    <name type="scientific">Pseudo-nitzschia multistriata</name>
    <dbReference type="NCBI Taxonomy" id="183589"/>
    <lineage>
        <taxon>Eukaryota</taxon>
        <taxon>Sar</taxon>
        <taxon>Stramenopiles</taxon>
        <taxon>Ochrophyta</taxon>
        <taxon>Bacillariophyta</taxon>
        <taxon>Bacillariophyceae</taxon>
        <taxon>Bacillariophycidae</taxon>
        <taxon>Bacillariales</taxon>
        <taxon>Bacillariaceae</taxon>
        <taxon>Pseudo-nitzschia</taxon>
    </lineage>
</organism>
<reference evidence="2 3" key="1">
    <citation type="submission" date="2019-01" db="EMBL/GenBank/DDBJ databases">
        <authorList>
            <person name="Ferrante I. M."/>
        </authorList>
    </citation>
    <scope>NUCLEOTIDE SEQUENCE [LARGE SCALE GENOMIC DNA]</scope>
    <source>
        <strain evidence="2 3">B856</strain>
    </source>
</reference>
<keyword evidence="3" id="KW-1185">Reference proteome</keyword>
<dbReference type="AlphaFoldDB" id="A0A448ZGV6"/>
<accession>A0A448ZGV6</accession>
<dbReference type="InterPro" id="IPR049227">
    <property type="entry name" value="DUF6824"/>
</dbReference>
<sequence length="231" mass="27156">MAKAVYALGLLTSETTRFRLKAHNGTDMENRYQLRGYGIPEDQLPLTSSGKVKPQKVHQWINIRATIERKRMEEGVFTMGQDDTSIIECPRLNDVAMRPGKSYLCHPGNVRFKELLDKYMHEHAAADRRGKDKISWGIIDEIEQWGGRFLEWDNVACFWVQNKDRNNVRTKIPVYFRDHKRNTRGKRRKEKQLLNEMASASMDVTNPLRFHEKKRRLFIDKNIDTSCLCWT</sequence>
<dbReference type="OrthoDB" id="48671at2759"/>
<dbReference type="Pfam" id="PF20710">
    <property type="entry name" value="DUF6824"/>
    <property type="match status" value="1"/>
</dbReference>
<evidence type="ECO:0000313" key="3">
    <source>
        <dbReference type="Proteomes" id="UP000291116"/>
    </source>
</evidence>
<name>A0A448ZGV6_9STRA</name>
<dbReference type="Proteomes" id="UP000291116">
    <property type="component" value="Unassembled WGS sequence"/>
</dbReference>
<evidence type="ECO:0000259" key="1">
    <source>
        <dbReference type="Pfam" id="PF20710"/>
    </source>
</evidence>
<evidence type="ECO:0000313" key="2">
    <source>
        <dbReference type="EMBL" id="VEU41278.1"/>
    </source>
</evidence>
<gene>
    <name evidence="2" type="ORF">PSNMU_V1.4_AUG-EV-PASAV3_0080700</name>
</gene>